<gene>
    <name evidence="1" type="ORF">CLV72_105522</name>
</gene>
<dbReference type="RefSeq" id="WP_106248308.1">
    <property type="nucleotide sequence ID" value="NZ_PVZC01000005.1"/>
</dbReference>
<reference evidence="1 2" key="1">
    <citation type="submission" date="2018-03" db="EMBL/GenBank/DDBJ databases">
        <title>Genomic Encyclopedia of Archaeal and Bacterial Type Strains, Phase II (KMG-II): from individual species to whole genera.</title>
        <authorList>
            <person name="Goeker M."/>
        </authorList>
    </citation>
    <scope>NUCLEOTIDE SEQUENCE [LARGE SCALE GENOMIC DNA]</scope>
    <source>
        <strain evidence="1 2">DSM 45601</strain>
    </source>
</reference>
<keyword evidence="2" id="KW-1185">Reference proteome</keyword>
<evidence type="ECO:0000313" key="2">
    <source>
        <dbReference type="Proteomes" id="UP000237846"/>
    </source>
</evidence>
<organism evidence="1 2">
    <name type="scientific">Allonocardiopsis opalescens</name>
    <dbReference type="NCBI Taxonomy" id="1144618"/>
    <lineage>
        <taxon>Bacteria</taxon>
        <taxon>Bacillati</taxon>
        <taxon>Actinomycetota</taxon>
        <taxon>Actinomycetes</taxon>
        <taxon>Streptosporangiales</taxon>
        <taxon>Allonocardiopsis</taxon>
    </lineage>
</organism>
<protein>
    <submittedName>
        <fullName evidence="1">Uncharacterized protein</fullName>
    </submittedName>
</protein>
<sequence length="117" mass="12847">MTNRSTAHASVDLEAVRTHYRLALLVRSFHTLWTSVADIPVLVAEIDRSRALLDLTSGQYADLVAAARATLAAHGDGEDDPLWYLRDELAAHGRLPDDASPQYLALTWALRRAGGVR</sequence>
<accession>A0A2T0Q306</accession>
<dbReference type="EMBL" id="PVZC01000005">
    <property type="protein sequence ID" value="PRX98169.1"/>
    <property type="molecule type" value="Genomic_DNA"/>
</dbReference>
<dbReference type="AlphaFoldDB" id="A0A2T0Q306"/>
<name>A0A2T0Q306_9ACTN</name>
<proteinExistence type="predicted"/>
<comment type="caution">
    <text evidence="1">The sequence shown here is derived from an EMBL/GenBank/DDBJ whole genome shotgun (WGS) entry which is preliminary data.</text>
</comment>
<evidence type="ECO:0000313" key="1">
    <source>
        <dbReference type="EMBL" id="PRX98169.1"/>
    </source>
</evidence>
<dbReference type="Proteomes" id="UP000237846">
    <property type="component" value="Unassembled WGS sequence"/>
</dbReference>
<dbReference type="OrthoDB" id="3476559at2"/>